<proteinExistence type="predicted"/>
<keyword evidence="2" id="KW-0012">Acyltransferase</keyword>
<dbReference type="GO" id="GO:0016747">
    <property type="term" value="F:acyltransferase activity, transferring groups other than amino-acyl groups"/>
    <property type="evidence" value="ECO:0007669"/>
    <property type="project" value="InterPro"/>
</dbReference>
<keyword evidence="5" id="KW-1185">Reference proteome</keyword>
<dbReference type="NCBIfam" id="NF002959">
    <property type="entry name" value="PRK03624.1"/>
    <property type="match status" value="1"/>
</dbReference>
<organism evidence="4 5">
    <name type="scientific">Sphingomonas koreensis</name>
    <dbReference type="NCBI Taxonomy" id="93064"/>
    <lineage>
        <taxon>Bacteria</taxon>
        <taxon>Pseudomonadati</taxon>
        <taxon>Pseudomonadota</taxon>
        <taxon>Alphaproteobacteria</taxon>
        <taxon>Sphingomonadales</taxon>
        <taxon>Sphingomonadaceae</taxon>
        <taxon>Sphingomonas</taxon>
    </lineage>
</organism>
<evidence type="ECO:0000259" key="3">
    <source>
        <dbReference type="PROSITE" id="PS51186"/>
    </source>
</evidence>
<reference evidence="5" key="1">
    <citation type="submission" date="2016-12" db="EMBL/GenBank/DDBJ databases">
        <title>Whole genome sequencing of Sphingomonas sp. ABOJV.</title>
        <authorList>
            <person name="Conlan S."/>
            <person name="Thomas P.J."/>
            <person name="Mullikin J."/>
            <person name="Palmore T.N."/>
            <person name="Frank K.M."/>
            <person name="Segre J.A."/>
        </authorList>
    </citation>
    <scope>NUCLEOTIDE SEQUENCE [LARGE SCALE GENOMIC DNA]</scope>
    <source>
        <strain evidence="5">ABOJV</strain>
    </source>
</reference>
<name>A0A1L6JC28_9SPHN</name>
<evidence type="ECO:0000313" key="4">
    <source>
        <dbReference type="EMBL" id="APR53475.1"/>
    </source>
</evidence>
<dbReference type="InterPro" id="IPR050832">
    <property type="entry name" value="Bact_Acetyltransf"/>
</dbReference>
<dbReference type="AlphaFoldDB" id="A0A1L6JC28"/>
<dbReference type="PROSITE" id="PS51186">
    <property type="entry name" value="GNAT"/>
    <property type="match status" value="1"/>
</dbReference>
<dbReference type="PANTHER" id="PTHR43877">
    <property type="entry name" value="AMINOALKYLPHOSPHONATE N-ACETYLTRANSFERASE-RELATED-RELATED"/>
    <property type="match status" value="1"/>
</dbReference>
<dbReference type="STRING" id="93064.BRX40_14470"/>
<sequence>MSARAVPADVIEVIPYDDTQFGEVDALWRAVFPEDPPHSHATVAIPQKLAVQRDLFLVAVEGGRVLGTVLAGYDGHRGWLYKLAVHPNARHCGIGTKLVRAAERKLAARGCTKLNLQVRAGNDEAARFWARMGYGEEPIISMGRLL</sequence>
<protein>
    <submittedName>
        <fullName evidence="4">GNAT family N-acetyltransferase</fullName>
    </submittedName>
</protein>
<dbReference type="SUPFAM" id="SSF55729">
    <property type="entry name" value="Acyl-CoA N-acyltransferases (Nat)"/>
    <property type="match status" value="1"/>
</dbReference>
<evidence type="ECO:0000256" key="1">
    <source>
        <dbReference type="ARBA" id="ARBA00022679"/>
    </source>
</evidence>
<dbReference type="InterPro" id="IPR016181">
    <property type="entry name" value="Acyl_CoA_acyltransferase"/>
</dbReference>
<feature type="domain" description="N-acetyltransferase" evidence="3">
    <location>
        <begin position="1"/>
        <end position="146"/>
    </location>
</feature>
<evidence type="ECO:0000256" key="2">
    <source>
        <dbReference type="ARBA" id="ARBA00023315"/>
    </source>
</evidence>
<evidence type="ECO:0000313" key="5">
    <source>
        <dbReference type="Proteomes" id="UP000185161"/>
    </source>
</evidence>
<keyword evidence="1 4" id="KW-0808">Transferase</keyword>
<dbReference type="Proteomes" id="UP000185161">
    <property type="component" value="Chromosome"/>
</dbReference>
<gene>
    <name evidence="4" type="ORF">BRX40_14470</name>
</gene>
<dbReference type="Gene3D" id="3.40.630.30">
    <property type="match status" value="1"/>
</dbReference>
<accession>A0A1L6JC28</accession>
<dbReference type="Pfam" id="PF00583">
    <property type="entry name" value="Acetyltransf_1"/>
    <property type="match status" value="1"/>
</dbReference>
<dbReference type="EMBL" id="CP018820">
    <property type="protein sequence ID" value="APR53475.1"/>
    <property type="molecule type" value="Genomic_DNA"/>
</dbReference>
<dbReference type="CDD" id="cd04301">
    <property type="entry name" value="NAT_SF"/>
    <property type="match status" value="1"/>
</dbReference>
<dbReference type="InterPro" id="IPR000182">
    <property type="entry name" value="GNAT_dom"/>
</dbReference>
<dbReference type="KEGG" id="skr:BRX40_14470"/>